<evidence type="ECO:0000313" key="3">
    <source>
        <dbReference type="Proteomes" id="UP001302321"/>
    </source>
</evidence>
<sequence length="201" mass="21599">MLSITTLAASALTLYGAVHGTSGPDGKNMVDLPFDLPINPADPTSATVSITGTIEQAVAKMEADYPGWNETFMSQPPASPSASAGGVSKIFEPDHYDCNVPGDKIAQQGAIWEGIIYLRQLNDTAKNGPGPENCGRVSCSYNSAIIWCNNNDDDKELKWRDIADASAYVVAKCAPDDTMFVKGHGDYTKDGWYVVLRGDWC</sequence>
<dbReference type="Proteomes" id="UP001302321">
    <property type="component" value="Unassembled WGS sequence"/>
</dbReference>
<protein>
    <recommendedName>
        <fullName evidence="4">Secreted protein</fullName>
    </recommendedName>
</protein>
<reference evidence="2" key="2">
    <citation type="submission" date="2023-05" db="EMBL/GenBank/DDBJ databases">
        <authorList>
            <consortium name="Lawrence Berkeley National Laboratory"/>
            <person name="Steindorff A."/>
            <person name="Hensen N."/>
            <person name="Bonometti L."/>
            <person name="Westerberg I."/>
            <person name="Brannstrom I.O."/>
            <person name="Guillou S."/>
            <person name="Cros-Aarteil S."/>
            <person name="Calhoun S."/>
            <person name="Haridas S."/>
            <person name="Kuo A."/>
            <person name="Mondo S."/>
            <person name="Pangilinan J."/>
            <person name="Riley R."/>
            <person name="Labutti K."/>
            <person name="Andreopoulos B."/>
            <person name="Lipzen A."/>
            <person name="Chen C."/>
            <person name="Yanf M."/>
            <person name="Daum C."/>
            <person name="Ng V."/>
            <person name="Clum A."/>
            <person name="Ohm R."/>
            <person name="Martin F."/>
            <person name="Silar P."/>
            <person name="Natvig D."/>
            <person name="Lalanne C."/>
            <person name="Gautier V."/>
            <person name="Ament-Velasquez S.L."/>
            <person name="Kruys A."/>
            <person name="Hutchinson M.I."/>
            <person name="Powell A.J."/>
            <person name="Barry K."/>
            <person name="Miller A.N."/>
            <person name="Grigoriev I.V."/>
            <person name="Debuchy R."/>
            <person name="Gladieux P."/>
            <person name="Thoren M.H."/>
            <person name="Johannesson H."/>
        </authorList>
    </citation>
    <scope>NUCLEOTIDE SEQUENCE</scope>
    <source>
        <strain evidence="2">CBS 892.96</strain>
    </source>
</reference>
<dbReference type="PANTHER" id="PTHR35605">
    <property type="entry name" value="ECP2 EFFECTOR PROTEIN DOMAIN-CONTAINING PROTEIN-RELATED"/>
    <property type="match status" value="1"/>
</dbReference>
<dbReference type="AlphaFoldDB" id="A0AAN7A3I9"/>
<accession>A0AAN7A3I9</accession>
<evidence type="ECO:0000313" key="2">
    <source>
        <dbReference type="EMBL" id="KAK4172733.1"/>
    </source>
</evidence>
<proteinExistence type="predicted"/>
<gene>
    <name evidence="2" type="ORF">QBC36DRAFT_294066</name>
</gene>
<keyword evidence="1" id="KW-0732">Signal</keyword>
<reference evidence="2" key="1">
    <citation type="journal article" date="2023" name="Mol. Phylogenet. Evol.">
        <title>Genome-scale phylogeny and comparative genomics of the fungal order Sordariales.</title>
        <authorList>
            <person name="Hensen N."/>
            <person name="Bonometti L."/>
            <person name="Westerberg I."/>
            <person name="Brannstrom I.O."/>
            <person name="Guillou S."/>
            <person name="Cros-Aarteil S."/>
            <person name="Calhoun S."/>
            <person name="Haridas S."/>
            <person name="Kuo A."/>
            <person name="Mondo S."/>
            <person name="Pangilinan J."/>
            <person name="Riley R."/>
            <person name="LaButti K."/>
            <person name="Andreopoulos B."/>
            <person name="Lipzen A."/>
            <person name="Chen C."/>
            <person name="Yan M."/>
            <person name="Daum C."/>
            <person name="Ng V."/>
            <person name="Clum A."/>
            <person name="Steindorff A."/>
            <person name="Ohm R.A."/>
            <person name="Martin F."/>
            <person name="Silar P."/>
            <person name="Natvig D.O."/>
            <person name="Lalanne C."/>
            <person name="Gautier V."/>
            <person name="Ament-Velasquez S.L."/>
            <person name="Kruys A."/>
            <person name="Hutchinson M.I."/>
            <person name="Powell A.J."/>
            <person name="Barry K."/>
            <person name="Miller A.N."/>
            <person name="Grigoriev I.V."/>
            <person name="Debuchy R."/>
            <person name="Gladieux P."/>
            <person name="Hiltunen Thoren M."/>
            <person name="Johannesson H."/>
        </authorList>
    </citation>
    <scope>NUCLEOTIDE SEQUENCE</scope>
    <source>
        <strain evidence="2">CBS 892.96</strain>
    </source>
</reference>
<evidence type="ECO:0000256" key="1">
    <source>
        <dbReference type="SAM" id="SignalP"/>
    </source>
</evidence>
<name>A0AAN7A3I9_9PEZI</name>
<dbReference type="EMBL" id="MU866397">
    <property type="protein sequence ID" value="KAK4172733.1"/>
    <property type="molecule type" value="Genomic_DNA"/>
</dbReference>
<dbReference type="PANTHER" id="PTHR35605:SF1">
    <property type="entry name" value="ECP2 EFFECTOR PROTEIN DOMAIN-CONTAINING PROTEIN-RELATED"/>
    <property type="match status" value="1"/>
</dbReference>
<feature type="signal peptide" evidence="1">
    <location>
        <begin position="1"/>
        <end position="20"/>
    </location>
</feature>
<keyword evidence="3" id="KW-1185">Reference proteome</keyword>
<organism evidence="2 3">
    <name type="scientific">Triangularia setosa</name>
    <dbReference type="NCBI Taxonomy" id="2587417"/>
    <lineage>
        <taxon>Eukaryota</taxon>
        <taxon>Fungi</taxon>
        <taxon>Dikarya</taxon>
        <taxon>Ascomycota</taxon>
        <taxon>Pezizomycotina</taxon>
        <taxon>Sordariomycetes</taxon>
        <taxon>Sordariomycetidae</taxon>
        <taxon>Sordariales</taxon>
        <taxon>Podosporaceae</taxon>
        <taxon>Triangularia</taxon>
    </lineage>
</organism>
<evidence type="ECO:0008006" key="4">
    <source>
        <dbReference type="Google" id="ProtNLM"/>
    </source>
</evidence>
<comment type="caution">
    <text evidence="2">The sequence shown here is derived from an EMBL/GenBank/DDBJ whole genome shotgun (WGS) entry which is preliminary data.</text>
</comment>
<feature type="chain" id="PRO_5042886941" description="Secreted protein" evidence="1">
    <location>
        <begin position="21"/>
        <end position="201"/>
    </location>
</feature>